<dbReference type="GeneID" id="16068326"/>
<proteinExistence type="predicted"/>
<dbReference type="STRING" id="946362.F2USL0"/>
<dbReference type="RefSeq" id="XP_004987804.1">
    <property type="nucleotide sequence ID" value="XM_004987747.1"/>
</dbReference>
<evidence type="ECO:0000256" key="1">
    <source>
        <dbReference type="SAM" id="MobiDB-lite"/>
    </source>
</evidence>
<dbReference type="eggNOG" id="ENOG502QVK9">
    <property type="taxonomic scope" value="Eukaryota"/>
</dbReference>
<gene>
    <name evidence="2" type="ORF">PTSG_11156</name>
</gene>
<organism evidence="3">
    <name type="scientific">Salpingoeca rosetta (strain ATCC 50818 / BSB-021)</name>
    <dbReference type="NCBI Taxonomy" id="946362"/>
    <lineage>
        <taxon>Eukaryota</taxon>
        <taxon>Choanoflagellata</taxon>
        <taxon>Craspedida</taxon>
        <taxon>Salpingoecidae</taxon>
        <taxon>Salpingoeca</taxon>
    </lineage>
</organism>
<accession>F2USL0</accession>
<name>F2USL0_SALR5</name>
<feature type="region of interest" description="Disordered" evidence="1">
    <location>
        <begin position="224"/>
        <end position="273"/>
    </location>
</feature>
<dbReference type="KEGG" id="sre:PTSG_11156"/>
<dbReference type="InParanoid" id="F2USL0"/>
<dbReference type="EMBL" id="GL832995">
    <property type="protein sequence ID" value="EGD81119.1"/>
    <property type="molecule type" value="Genomic_DNA"/>
</dbReference>
<dbReference type="AlphaFoldDB" id="F2USL0"/>
<reference evidence="2" key="1">
    <citation type="submission" date="2009-08" db="EMBL/GenBank/DDBJ databases">
        <title>Annotation of Salpingoeca rosetta.</title>
        <authorList>
            <consortium name="The Broad Institute Genome Sequencing Platform"/>
            <person name="Russ C."/>
            <person name="Cuomo C."/>
            <person name="Burger G."/>
            <person name="Gray M.W."/>
            <person name="Holland P.W.H."/>
            <person name="King N."/>
            <person name="Lang F.B.F."/>
            <person name="Roger A.J."/>
            <person name="Ruiz-Trillo I."/>
            <person name="Young S.K."/>
            <person name="Zeng Q."/>
            <person name="Gargeya S."/>
            <person name="Alvarado L."/>
            <person name="Berlin A."/>
            <person name="Chapman S.B."/>
            <person name="Chen Z."/>
            <person name="Freedman E."/>
            <person name="Gellesch M."/>
            <person name="Goldberg J."/>
            <person name="Griggs A."/>
            <person name="Gujja S."/>
            <person name="Heilman E."/>
            <person name="Heiman D."/>
            <person name="Howarth C."/>
            <person name="Mehta T."/>
            <person name="Neiman D."/>
            <person name="Pearson M."/>
            <person name="Roberts A."/>
            <person name="Saif S."/>
            <person name="Shea T."/>
            <person name="Shenoy N."/>
            <person name="Sisk P."/>
            <person name="Stolte C."/>
            <person name="Sykes S."/>
            <person name="White J."/>
            <person name="Yandava C."/>
            <person name="Haas B."/>
            <person name="Nusbaum C."/>
            <person name="Birren B."/>
        </authorList>
    </citation>
    <scope>NUCLEOTIDE SEQUENCE [LARGE SCALE GENOMIC DNA]</scope>
    <source>
        <strain evidence="2">ATCC 50818</strain>
    </source>
</reference>
<protein>
    <submittedName>
        <fullName evidence="2">Uncharacterized protein</fullName>
    </submittedName>
</protein>
<evidence type="ECO:0000313" key="2">
    <source>
        <dbReference type="EMBL" id="EGD81119.1"/>
    </source>
</evidence>
<dbReference type="Proteomes" id="UP000007799">
    <property type="component" value="Unassembled WGS sequence"/>
</dbReference>
<evidence type="ECO:0000313" key="3">
    <source>
        <dbReference type="Proteomes" id="UP000007799"/>
    </source>
</evidence>
<sequence length="835" mass="92949">MSSTLQFQSAEWALVAKQVLTLPLTAERDNDEDDEDASFGVIDCAAPFRPDATVLKRNAARTFFNLMLTCRELYHDLPWAMPKWCLAHTFHVGRGVGIIPVTDWLDTFQATLTPAPAPSPSRLSQPAQLHTTAQGNTVGTHIRARPSAPTSSPELMWMENRLLVYCWLGVTWDSSCTFLRERLPRLQGGCTRQDFWEQFAQYGSIRFLQLADIETWAIDATTLQTQPHHAHGQAEQDDAADQPQPQEPQKDHLQEVPHAPDMAGSSARTGDDGTGCAVLPMPALFYLDATLHSQADAQRFHELRTTVLAHARGGSLRLCVASPWSSLSAYNMNAISITSADAGIDQLCLRDVGRVEWTDAESQRSVRGELERVGRFDIHHWNAVDDVSVLSGVSAVRLSYNEHQTRDLTPLRGVKKLILREPPSGTGQEVIAAAQHLQLSDMVLEVNTLTAKRIRLSEMISVPDVLHLPNATHIELLRGCAVKQFTCPPRINALAIHRCDFISMPNFEHADVVTLWTPLTREQLTDLGNRVDRLELHYCVEDMAPLRDIRHDAYVCLTNAVVDSRVPPCVKELHAFIFGGVQCAFLRTVPMLSMTGGLEDRIHDVHLLSGRAYLNIEQGCVDGEIADCDHVHLHHCYGTARLTSINTLSITCATLAPPPTASNTDDTIDDHIACFAGGPKLQIRCLLHVANCRLHNCEINTFTCFRNVQRVALRRCRFDCLDSIPPFTSLKLHNCTTTDRAWQWPDITVVGRPPQEVQALLLAGRTERRAMWKGANPSELSTILKREMRTTAATARACGLAPLFFQHSSMDTTTAGEEHKQEHDDTRLGIVKLKN</sequence>
<keyword evidence="3" id="KW-1185">Reference proteome</keyword>